<keyword evidence="6" id="KW-0378">Hydrolase</keyword>
<keyword evidence="7" id="KW-0788">Thiol protease</keyword>
<comment type="caution">
    <text evidence="15">The sequence shown here is derived from an EMBL/GenBank/DDBJ whole genome shotgun (WGS) entry which is preliminary data.</text>
</comment>
<feature type="coiled-coil region" evidence="12">
    <location>
        <begin position="1079"/>
        <end position="1106"/>
    </location>
</feature>
<name>A0AAV5RSQ1_MAUHU</name>
<keyword evidence="16" id="KW-1185">Reference proteome</keyword>
<dbReference type="AlphaFoldDB" id="A0AAV5RSQ1"/>
<dbReference type="FunFam" id="3.90.70.10:FF:000176">
    <property type="entry name" value="Ubiquitin-specific protease"/>
    <property type="match status" value="1"/>
</dbReference>
<dbReference type="Proteomes" id="UP001377567">
    <property type="component" value="Unassembled WGS sequence"/>
</dbReference>
<dbReference type="CDD" id="cd02666">
    <property type="entry name" value="Peptidase_C19J"/>
    <property type="match status" value="1"/>
</dbReference>
<dbReference type="GO" id="GO:0043161">
    <property type="term" value="P:proteasome-mediated ubiquitin-dependent protein catabolic process"/>
    <property type="evidence" value="ECO:0007669"/>
    <property type="project" value="InterPro"/>
</dbReference>
<evidence type="ECO:0000256" key="6">
    <source>
        <dbReference type="ARBA" id="ARBA00022801"/>
    </source>
</evidence>
<dbReference type="InterPro" id="IPR028889">
    <property type="entry name" value="USP"/>
</dbReference>
<dbReference type="InterPro" id="IPR038765">
    <property type="entry name" value="Papain-like_cys_pep_sf"/>
</dbReference>
<feature type="domain" description="USP" evidence="14">
    <location>
        <begin position="733"/>
        <end position="1248"/>
    </location>
</feature>
<reference evidence="15 16" key="1">
    <citation type="journal article" date="2023" name="Elife">
        <title>Identification of key yeast species and microbe-microbe interactions impacting larval growth of Drosophila in the wild.</title>
        <authorList>
            <person name="Mure A."/>
            <person name="Sugiura Y."/>
            <person name="Maeda R."/>
            <person name="Honda K."/>
            <person name="Sakurai N."/>
            <person name="Takahashi Y."/>
            <person name="Watada M."/>
            <person name="Katoh T."/>
            <person name="Gotoh A."/>
            <person name="Gotoh Y."/>
            <person name="Taniguchi I."/>
            <person name="Nakamura K."/>
            <person name="Hayashi T."/>
            <person name="Katayama T."/>
            <person name="Uemura T."/>
            <person name="Hattori Y."/>
        </authorList>
    </citation>
    <scope>NUCLEOTIDE SEQUENCE [LARGE SCALE GENOMIC DNA]</scope>
    <source>
        <strain evidence="15 16">KH-74</strain>
    </source>
</reference>
<keyword evidence="12" id="KW-0175">Coiled coil</keyword>
<evidence type="ECO:0000256" key="13">
    <source>
        <dbReference type="SAM" id="MobiDB-lite"/>
    </source>
</evidence>
<dbReference type="Pfam" id="PF00443">
    <property type="entry name" value="UCH"/>
    <property type="match status" value="1"/>
</dbReference>
<dbReference type="InterPro" id="IPR025305">
    <property type="entry name" value="UCH_repeat_domain"/>
</dbReference>
<dbReference type="PANTHER" id="PTHR43982">
    <property type="entry name" value="UBIQUITIN CARBOXYL-TERMINAL HYDROLASE"/>
    <property type="match status" value="1"/>
</dbReference>
<sequence length="1267" mass="144825">MLEGTADMDHSSNEFHAIKLDDNNPFKNEPESPQSTQETDNAKEDEDVDMESSEGEMKDDGATLLYPNVSNNFPMKTADRLIDDILCDPSYLYDFVSQDTDHDNPTVGLLTTTPLSYSHKRQNMDTLTFGTFIDQLMLKTKYEYKSKSCPTHNDIKVLYGVLLNSKPKLESLDDVIDTPLYHVKVSVKSRKILETRKKQVGITHFHLIEELHPFDKEDFPLFKSDNPKLIDHAIYTSNDTNRLVIIEIFKAEFLDDADRSYFKTVTINNNYQEACKSLQILDPSIIITPPDCYNVLFKLFRGPLSRLTASDGIKTIDSNNVSLNSHVNPEWLISKYSFTKDVITAQDTGEVSNVYTPPDLTAYESDLAVADMRDTYIRCCMELGFKGQLSIKIARQLGTDLLVKTSHALNALHTQLSSSGLYQILGESNSLRFQTNESSSPMDKNFHFINLSCNYYYSDRDIIKNYETISSLDPENIGVYFDSLSFIANSKGAYQIVAYCGKQDIVGKEALDSALATFKIDPNNVNIAEIDDNFLLSIYKSESRVASQNYLTDLKNAARTLAKYKKSDMLNFYIDHEPYHSLAQAYGALEIDESVDDDIIQTAYSIKINDMPGLKIDCDRAFYTIGTKRRSMLLLNYLIEECPEFLRFYGPDRFSYQDAMNILHINENANDEVIINVFQQRWNDEPIVDPDQLLNLKAALTKLGMEKNSKLIGHFLETGTIDPNCLPPENWPTGLNNIGNTCYLNSLLQYYFSIAPLREYIINYQNTTLNFETMNNSIMEQRRIGGRIVAKSEVERSIQFIYQLRDLFQNMIYSQDRCVTPSQALAYLAFSPSNVEVEFEVAGEGNDNQQNGSANRIDEDDVMTDTIAENGTPENPSLIDVDMPEPNDVDMTAGELSKSDEKAVIASSTRVAKISTDQLENALEMGRQQDVTECIGNVLYQLESASEPLSLDDDNEQNDLVKQLFYGKTKQEIIPLNDSSKVRTKYERFVSLLVNVSDHPRDIYDALDSSFEDEYLKMEEYGDVKRALSITTLPTILQVQIQRVYYDRERFMPFKSIEPVPFSDQLFMDRYVTSDDPAMLERKEETRKIKEELRGLRERQQQLLSRDAGGLSKKDTFIETSKFLSSTVLENEGIEIDSKRDMIDHLNGLTKAIDEELGRIFERITTLQNKLTHQYDSFKKIGYTLFAVFIHRGEASYGHYWVYVKDMKQHGTWRKYNDETVTEVNETEVFNFTEGNTATPYFLVFVKDENKDDIEPLKRIIDVANNV</sequence>
<keyword evidence="4 15" id="KW-0645">Protease</keyword>
<organism evidence="15 16">
    <name type="scientific">Maudiozyma humilis</name>
    <name type="common">Sour dough yeast</name>
    <name type="synonym">Kazachstania humilis</name>
    <dbReference type="NCBI Taxonomy" id="51915"/>
    <lineage>
        <taxon>Eukaryota</taxon>
        <taxon>Fungi</taxon>
        <taxon>Dikarya</taxon>
        <taxon>Ascomycota</taxon>
        <taxon>Saccharomycotina</taxon>
        <taxon>Saccharomycetes</taxon>
        <taxon>Saccharomycetales</taxon>
        <taxon>Saccharomycetaceae</taxon>
        <taxon>Maudiozyma</taxon>
    </lineage>
</organism>
<dbReference type="SUPFAM" id="SSF54001">
    <property type="entry name" value="Cysteine proteinases"/>
    <property type="match status" value="1"/>
</dbReference>
<accession>A0AAV5RSQ1</accession>
<dbReference type="InterPro" id="IPR018200">
    <property type="entry name" value="USP_CS"/>
</dbReference>
<dbReference type="EC" id="3.4.19.12" evidence="3"/>
<keyword evidence="5" id="KW-0833">Ubl conjugation pathway</keyword>
<evidence type="ECO:0000256" key="10">
    <source>
        <dbReference type="ARBA" id="ARBA00042236"/>
    </source>
</evidence>
<feature type="compositionally biased region" description="Basic and acidic residues" evidence="13">
    <location>
        <begin position="7"/>
        <end position="30"/>
    </location>
</feature>
<feature type="compositionally biased region" description="Acidic residues" evidence="13">
    <location>
        <begin position="43"/>
        <end position="54"/>
    </location>
</feature>
<protein>
    <recommendedName>
        <fullName evidence="8">Ubiquitin carboxyl-terminal hydrolase 2</fullName>
        <ecNumber evidence="3">3.4.19.12</ecNumber>
    </recommendedName>
    <alternativeName>
        <fullName evidence="10">Deubiquitinating enzyme 2</fullName>
    </alternativeName>
    <alternativeName>
        <fullName evidence="9">Ubiquitin thioesterase 2</fullName>
    </alternativeName>
    <alternativeName>
        <fullName evidence="11">Ubiquitin-specific-processing protease 2</fullName>
    </alternativeName>
</protein>
<evidence type="ECO:0000313" key="16">
    <source>
        <dbReference type="Proteomes" id="UP001377567"/>
    </source>
</evidence>
<comment type="similarity">
    <text evidence="2">Belongs to the peptidase C19 family.</text>
</comment>
<dbReference type="GO" id="GO:0004843">
    <property type="term" value="F:cysteine-type deubiquitinase activity"/>
    <property type="evidence" value="ECO:0007669"/>
    <property type="project" value="UniProtKB-EC"/>
</dbReference>
<dbReference type="GO" id="GO:0016579">
    <property type="term" value="P:protein deubiquitination"/>
    <property type="evidence" value="ECO:0007669"/>
    <property type="project" value="InterPro"/>
</dbReference>
<dbReference type="EMBL" id="BTGD01000001">
    <property type="protein sequence ID" value="GMM54162.1"/>
    <property type="molecule type" value="Genomic_DNA"/>
</dbReference>
<evidence type="ECO:0000256" key="7">
    <source>
        <dbReference type="ARBA" id="ARBA00022807"/>
    </source>
</evidence>
<dbReference type="Pfam" id="PF13446">
    <property type="entry name" value="RPT"/>
    <property type="match status" value="3"/>
</dbReference>
<dbReference type="PROSITE" id="PS00973">
    <property type="entry name" value="USP_2"/>
    <property type="match status" value="1"/>
</dbReference>
<evidence type="ECO:0000259" key="14">
    <source>
        <dbReference type="PROSITE" id="PS50235"/>
    </source>
</evidence>
<evidence type="ECO:0000256" key="9">
    <source>
        <dbReference type="ARBA" id="ARBA00041732"/>
    </source>
</evidence>
<evidence type="ECO:0000256" key="12">
    <source>
        <dbReference type="SAM" id="Coils"/>
    </source>
</evidence>
<evidence type="ECO:0000313" key="15">
    <source>
        <dbReference type="EMBL" id="GMM54162.1"/>
    </source>
</evidence>
<comment type="catalytic activity">
    <reaction evidence="1">
        <text>Thiol-dependent hydrolysis of ester, thioester, amide, peptide and isopeptide bonds formed by the C-terminal Gly of ubiquitin (a 76-residue protein attached to proteins as an intracellular targeting signal).</text>
        <dbReference type="EC" id="3.4.19.12"/>
    </reaction>
</comment>
<evidence type="ECO:0000256" key="1">
    <source>
        <dbReference type="ARBA" id="ARBA00000707"/>
    </source>
</evidence>
<proteinExistence type="inferred from homology"/>
<dbReference type="InterPro" id="IPR001394">
    <property type="entry name" value="Peptidase_C19_UCH"/>
</dbReference>
<dbReference type="GO" id="GO:0061136">
    <property type="term" value="P:regulation of proteasomal protein catabolic process"/>
    <property type="evidence" value="ECO:0007669"/>
    <property type="project" value="TreeGrafter"/>
</dbReference>
<evidence type="ECO:0000256" key="11">
    <source>
        <dbReference type="ARBA" id="ARBA00042737"/>
    </source>
</evidence>
<dbReference type="InterPro" id="IPR044635">
    <property type="entry name" value="UBP14-like"/>
</dbReference>
<feature type="region of interest" description="Disordered" evidence="13">
    <location>
        <begin position="1"/>
        <end position="62"/>
    </location>
</feature>
<evidence type="ECO:0000256" key="4">
    <source>
        <dbReference type="ARBA" id="ARBA00022670"/>
    </source>
</evidence>
<dbReference type="PROSITE" id="PS00972">
    <property type="entry name" value="USP_1"/>
    <property type="match status" value="1"/>
</dbReference>
<dbReference type="PANTHER" id="PTHR43982:SF6">
    <property type="entry name" value="UBIQUITIN CARBOXYL-TERMINAL HYDROLASE 2-RELATED"/>
    <property type="match status" value="1"/>
</dbReference>
<evidence type="ECO:0000256" key="2">
    <source>
        <dbReference type="ARBA" id="ARBA00009085"/>
    </source>
</evidence>
<dbReference type="Gene3D" id="3.90.70.10">
    <property type="entry name" value="Cysteine proteinases"/>
    <property type="match status" value="1"/>
</dbReference>
<gene>
    <name evidence="15" type="ORF">DAKH74_007780</name>
</gene>
<evidence type="ECO:0000256" key="5">
    <source>
        <dbReference type="ARBA" id="ARBA00022786"/>
    </source>
</evidence>
<dbReference type="PROSITE" id="PS50235">
    <property type="entry name" value="USP_3"/>
    <property type="match status" value="1"/>
</dbReference>
<dbReference type="GO" id="GO:0070628">
    <property type="term" value="F:proteasome binding"/>
    <property type="evidence" value="ECO:0007669"/>
    <property type="project" value="TreeGrafter"/>
</dbReference>
<evidence type="ECO:0000256" key="8">
    <source>
        <dbReference type="ARBA" id="ARBA00040966"/>
    </source>
</evidence>
<evidence type="ECO:0000256" key="3">
    <source>
        <dbReference type="ARBA" id="ARBA00012759"/>
    </source>
</evidence>